<sequence>MNKQELRTEIRNRKRQFTQAQLGELSLSIIMQLKKSPHLRKAQTILLYYSLPDEVNTHEWIDELVAEGKKVLLPVVTDGENMILREYTGKKDLKEGNFHILEPSGTLFSEKRYGEIEVGIIPGMSFDDKGHRLGRGKGYYDRFLERVPSIYKIGVCYSFQKESLIPYEKHDKVMDEIITDI</sequence>
<dbReference type="GO" id="GO:0030272">
    <property type="term" value="F:5-formyltetrahydrofolate cyclo-ligase activity"/>
    <property type="evidence" value="ECO:0007669"/>
    <property type="project" value="UniProtKB-EC"/>
</dbReference>
<dbReference type="GO" id="GO:0005524">
    <property type="term" value="F:ATP binding"/>
    <property type="evidence" value="ECO:0007669"/>
    <property type="project" value="UniProtKB-KW"/>
</dbReference>
<evidence type="ECO:0000256" key="3">
    <source>
        <dbReference type="ARBA" id="ARBA00022840"/>
    </source>
</evidence>
<accession>A0A4Y8VLK1</accession>
<dbReference type="Proteomes" id="UP000297872">
    <property type="component" value="Unassembled WGS sequence"/>
</dbReference>
<keyword evidence="7" id="KW-1185">Reference proteome</keyword>
<keyword evidence="5" id="KW-0479">Metal-binding</keyword>
<evidence type="ECO:0000256" key="4">
    <source>
        <dbReference type="PIRSR" id="PIRSR006806-1"/>
    </source>
</evidence>
<dbReference type="Pfam" id="PF01812">
    <property type="entry name" value="5-FTHF_cyc-lig"/>
    <property type="match status" value="1"/>
</dbReference>
<gene>
    <name evidence="6" type="ORF">EXN75_08180</name>
</gene>
<comment type="catalytic activity">
    <reaction evidence="5">
        <text>(6S)-5-formyl-5,6,7,8-tetrahydrofolate + ATP = (6R)-5,10-methenyltetrahydrofolate + ADP + phosphate</text>
        <dbReference type="Rhea" id="RHEA:10488"/>
        <dbReference type="ChEBI" id="CHEBI:30616"/>
        <dbReference type="ChEBI" id="CHEBI:43474"/>
        <dbReference type="ChEBI" id="CHEBI:57455"/>
        <dbReference type="ChEBI" id="CHEBI:57457"/>
        <dbReference type="ChEBI" id="CHEBI:456216"/>
        <dbReference type="EC" id="6.3.3.2"/>
    </reaction>
</comment>
<dbReference type="InterPro" id="IPR037171">
    <property type="entry name" value="NagB/RpiA_transferase-like"/>
</dbReference>
<evidence type="ECO:0000256" key="1">
    <source>
        <dbReference type="ARBA" id="ARBA00010638"/>
    </source>
</evidence>
<dbReference type="EMBL" id="SGVY01000017">
    <property type="protein sequence ID" value="TFH81203.1"/>
    <property type="molecule type" value="Genomic_DNA"/>
</dbReference>
<keyword evidence="5" id="KW-0460">Magnesium</keyword>
<dbReference type="GO" id="GO:0035999">
    <property type="term" value="P:tetrahydrofolate interconversion"/>
    <property type="evidence" value="ECO:0007669"/>
    <property type="project" value="TreeGrafter"/>
</dbReference>
<dbReference type="OrthoDB" id="9801938at2"/>
<evidence type="ECO:0000313" key="7">
    <source>
        <dbReference type="Proteomes" id="UP000297872"/>
    </source>
</evidence>
<dbReference type="PANTHER" id="PTHR23407">
    <property type="entry name" value="ATPASE INHIBITOR/5-FORMYLTETRAHYDROFOLATE CYCLO-LIGASE"/>
    <property type="match status" value="1"/>
</dbReference>
<reference evidence="6 7" key="1">
    <citation type="submission" date="2019-02" db="EMBL/GenBank/DDBJ databases">
        <title>Draft Genome Sequence of the Prevotella sp. BCRC 81118, Isolated from Human Feces.</title>
        <authorList>
            <person name="Huang C.-H."/>
        </authorList>
    </citation>
    <scope>NUCLEOTIDE SEQUENCE [LARGE SCALE GENOMIC DNA]</scope>
    <source>
        <strain evidence="6 7">BCRC 81118</strain>
    </source>
</reference>
<dbReference type="GO" id="GO:0046872">
    <property type="term" value="F:metal ion binding"/>
    <property type="evidence" value="ECO:0007669"/>
    <property type="project" value="UniProtKB-KW"/>
</dbReference>
<dbReference type="NCBIfam" id="TIGR02727">
    <property type="entry name" value="MTHFS_bact"/>
    <property type="match status" value="1"/>
</dbReference>
<comment type="similarity">
    <text evidence="1 5">Belongs to the 5-formyltetrahydrofolate cyclo-ligase family.</text>
</comment>
<evidence type="ECO:0000313" key="6">
    <source>
        <dbReference type="EMBL" id="TFH81203.1"/>
    </source>
</evidence>
<dbReference type="AlphaFoldDB" id="A0A4Y8VLK1"/>
<feature type="binding site" evidence="4">
    <location>
        <begin position="3"/>
        <end position="7"/>
    </location>
    <ligand>
        <name>ATP</name>
        <dbReference type="ChEBI" id="CHEBI:30616"/>
    </ligand>
</feature>
<dbReference type="PANTHER" id="PTHR23407:SF1">
    <property type="entry name" value="5-FORMYLTETRAHYDROFOLATE CYCLO-LIGASE"/>
    <property type="match status" value="1"/>
</dbReference>
<dbReference type="PIRSF" id="PIRSF006806">
    <property type="entry name" value="FTHF_cligase"/>
    <property type="match status" value="1"/>
</dbReference>
<dbReference type="RefSeq" id="WP_134843413.1">
    <property type="nucleotide sequence ID" value="NZ_SGVY01000017.1"/>
</dbReference>
<organism evidence="6 7">
    <name type="scientific">Segatella hominis</name>
    <dbReference type="NCBI Taxonomy" id="2518605"/>
    <lineage>
        <taxon>Bacteria</taxon>
        <taxon>Pseudomonadati</taxon>
        <taxon>Bacteroidota</taxon>
        <taxon>Bacteroidia</taxon>
        <taxon>Bacteroidales</taxon>
        <taxon>Prevotellaceae</taxon>
        <taxon>Segatella</taxon>
    </lineage>
</organism>
<feature type="binding site" evidence="4">
    <location>
        <position position="54"/>
    </location>
    <ligand>
        <name>substrate</name>
    </ligand>
</feature>
<evidence type="ECO:0000256" key="2">
    <source>
        <dbReference type="ARBA" id="ARBA00022741"/>
    </source>
</evidence>
<dbReference type="InterPro" id="IPR024185">
    <property type="entry name" value="FTHF_cligase-like_sf"/>
</dbReference>
<dbReference type="EC" id="6.3.3.2" evidence="5"/>
<proteinExistence type="inferred from homology"/>
<dbReference type="SUPFAM" id="SSF100950">
    <property type="entry name" value="NagB/RpiA/CoA transferase-like"/>
    <property type="match status" value="1"/>
</dbReference>
<evidence type="ECO:0000256" key="5">
    <source>
        <dbReference type="RuleBase" id="RU361279"/>
    </source>
</evidence>
<name>A0A4Y8VLK1_9BACT</name>
<comment type="cofactor">
    <cofactor evidence="5">
        <name>Mg(2+)</name>
        <dbReference type="ChEBI" id="CHEBI:18420"/>
    </cofactor>
</comment>
<keyword evidence="2 4" id="KW-0547">Nucleotide-binding</keyword>
<keyword evidence="6" id="KW-0436">Ligase</keyword>
<feature type="binding site" evidence="4">
    <location>
        <begin position="132"/>
        <end position="140"/>
    </location>
    <ligand>
        <name>ATP</name>
        <dbReference type="ChEBI" id="CHEBI:30616"/>
    </ligand>
</feature>
<dbReference type="GeneID" id="302995268"/>
<dbReference type="Gene3D" id="3.40.50.10420">
    <property type="entry name" value="NagB/RpiA/CoA transferase-like"/>
    <property type="match status" value="1"/>
</dbReference>
<dbReference type="InterPro" id="IPR002698">
    <property type="entry name" value="FTHF_cligase"/>
</dbReference>
<keyword evidence="3 4" id="KW-0067">ATP-binding</keyword>
<comment type="caution">
    <text evidence="6">The sequence shown here is derived from an EMBL/GenBank/DDBJ whole genome shotgun (WGS) entry which is preliminary data.</text>
</comment>
<protein>
    <recommendedName>
        <fullName evidence="5">5-formyltetrahydrofolate cyclo-ligase</fullName>
        <ecNumber evidence="5">6.3.3.2</ecNumber>
    </recommendedName>
</protein>
<dbReference type="GO" id="GO:0009396">
    <property type="term" value="P:folic acid-containing compound biosynthetic process"/>
    <property type="evidence" value="ECO:0007669"/>
    <property type="project" value="TreeGrafter"/>
</dbReference>